<proteinExistence type="predicted"/>
<feature type="domain" description="Thioesterase" evidence="1">
    <location>
        <begin position="62"/>
        <end position="133"/>
    </location>
</feature>
<dbReference type="InterPro" id="IPR006683">
    <property type="entry name" value="Thioestr_dom"/>
</dbReference>
<dbReference type="CDD" id="cd03443">
    <property type="entry name" value="PaaI_thioesterase"/>
    <property type="match status" value="1"/>
</dbReference>
<evidence type="ECO:0000259" key="1">
    <source>
        <dbReference type="Pfam" id="PF03061"/>
    </source>
</evidence>
<dbReference type="Pfam" id="PF03061">
    <property type="entry name" value="4HBT"/>
    <property type="match status" value="1"/>
</dbReference>
<reference evidence="2" key="1">
    <citation type="journal article" date="2021" name="Microorganisms">
        <title>The Ever-Expanding Pseudomonas Genus: Description of 43 New Species and Partition of the Pseudomonas putida Group.</title>
        <authorList>
            <person name="Girard L."/>
            <person name="Lood C."/>
            <person name="Hofte M."/>
            <person name="Vandamme P."/>
            <person name="Rokni-Zadeh H."/>
            <person name="van Noort V."/>
            <person name="Lavigne R."/>
            <person name="De Mot R."/>
        </authorList>
    </citation>
    <scope>NUCLEOTIDE SEQUENCE</scope>
    <source>
        <strain evidence="2">COW39</strain>
    </source>
</reference>
<dbReference type="Proteomes" id="UP001047646">
    <property type="component" value="Chromosome"/>
</dbReference>
<evidence type="ECO:0000313" key="2">
    <source>
        <dbReference type="EMBL" id="QXH34298.1"/>
    </source>
</evidence>
<evidence type="ECO:0000313" key="3">
    <source>
        <dbReference type="Proteomes" id="UP001047646"/>
    </source>
</evidence>
<protein>
    <submittedName>
        <fullName evidence="2">PaaI family thioesterase</fullName>
    </submittedName>
</protein>
<keyword evidence="3" id="KW-1185">Reference proteome</keyword>
<sequence length="152" mass="16975">MIPADIRQQLNQAHARCDYQPLLALIPYAGLIGIRCERQGDDLLFHLPANPDNIGNPLLPAIHGGVIAGFMELSAALYLLIYSESASIPKIIDFSIDYLRAGHYRDTFAQCQLWRQGRRVTNVAITAWQGDRDAPIATARAHFKIEPEQPLK</sequence>
<gene>
    <name evidence="2" type="ORF">KSS95_19390</name>
</gene>
<dbReference type="EMBL" id="CP077073">
    <property type="protein sequence ID" value="QXH34298.1"/>
    <property type="molecule type" value="Genomic_DNA"/>
</dbReference>
<accession>A0ABX8M5N6</accession>
<name>A0ABX8M5N6_9PSED</name>
<organism evidence="2 3">
    <name type="scientific">Pseudomonas muyukensis</name>
    <dbReference type="NCBI Taxonomy" id="2842357"/>
    <lineage>
        <taxon>Bacteria</taxon>
        <taxon>Pseudomonadati</taxon>
        <taxon>Pseudomonadota</taxon>
        <taxon>Gammaproteobacteria</taxon>
        <taxon>Pseudomonadales</taxon>
        <taxon>Pseudomonadaceae</taxon>
        <taxon>Pseudomonas</taxon>
    </lineage>
</organism>
<dbReference type="RefSeq" id="WP_217848810.1">
    <property type="nucleotide sequence ID" value="NZ_CP077073.1"/>
</dbReference>